<accession>A0ABD2NKQ1</accession>
<organism evidence="2 3">
    <name type="scientific">Cryptolaemus montrouzieri</name>
    <dbReference type="NCBI Taxonomy" id="559131"/>
    <lineage>
        <taxon>Eukaryota</taxon>
        <taxon>Metazoa</taxon>
        <taxon>Ecdysozoa</taxon>
        <taxon>Arthropoda</taxon>
        <taxon>Hexapoda</taxon>
        <taxon>Insecta</taxon>
        <taxon>Pterygota</taxon>
        <taxon>Neoptera</taxon>
        <taxon>Endopterygota</taxon>
        <taxon>Coleoptera</taxon>
        <taxon>Polyphaga</taxon>
        <taxon>Cucujiformia</taxon>
        <taxon>Coccinelloidea</taxon>
        <taxon>Coccinellidae</taxon>
        <taxon>Scymninae</taxon>
        <taxon>Scymnini</taxon>
        <taxon>Cryptolaemus</taxon>
    </lineage>
</organism>
<evidence type="ECO:0000313" key="3">
    <source>
        <dbReference type="Proteomes" id="UP001516400"/>
    </source>
</evidence>
<evidence type="ECO:0000256" key="1">
    <source>
        <dbReference type="SAM" id="MobiDB-lite"/>
    </source>
</evidence>
<dbReference type="EMBL" id="JABFTP020000124">
    <property type="protein sequence ID" value="KAL3279291.1"/>
    <property type="molecule type" value="Genomic_DNA"/>
</dbReference>
<reference evidence="2 3" key="1">
    <citation type="journal article" date="2021" name="BMC Biol.">
        <title>Horizontally acquired antibacterial genes associated with adaptive radiation of ladybird beetles.</title>
        <authorList>
            <person name="Li H.S."/>
            <person name="Tang X.F."/>
            <person name="Huang Y.H."/>
            <person name="Xu Z.Y."/>
            <person name="Chen M.L."/>
            <person name="Du X.Y."/>
            <person name="Qiu B.Y."/>
            <person name="Chen P.T."/>
            <person name="Zhang W."/>
            <person name="Slipinski A."/>
            <person name="Escalona H.E."/>
            <person name="Waterhouse R.M."/>
            <person name="Zwick A."/>
            <person name="Pang H."/>
        </authorList>
    </citation>
    <scope>NUCLEOTIDE SEQUENCE [LARGE SCALE GENOMIC DNA]</scope>
    <source>
        <strain evidence="2">SYSU2018</strain>
    </source>
</reference>
<evidence type="ECO:0000313" key="2">
    <source>
        <dbReference type="EMBL" id="KAL3279291.1"/>
    </source>
</evidence>
<protein>
    <submittedName>
        <fullName evidence="2">Uncharacterized protein</fullName>
    </submittedName>
</protein>
<proteinExistence type="predicted"/>
<feature type="compositionally biased region" description="Low complexity" evidence="1">
    <location>
        <begin position="65"/>
        <end position="77"/>
    </location>
</feature>
<sequence>MVSNCQSQQRGSSTFIAETDKSGTTITDVIVSQPLSTQSPGQKRGYSDVGSTVESAGSLSKKENIPPTSKTPTTPKNIKPRSRKQKILKNPQIISTDKEIHFSTWRAIAGGSFIFSEARQ</sequence>
<dbReference type="Proteomes" id="UP001516400">
    <property type="component" value="Unassembled WGS sequence"/>
</dbReference>
<feature type="region of interest" description="Disordered" evidence="1">
    <location>
        <begin position="30"/>
        <end position="92"/>
    </location>
</feature>
<feature type="compositionally biased region" description="Basic residues" evidence="1">
    <location>
        <begin position="78"/>
        <end position="87"/>
    </location>
</feature>
<feature type="compositionally biased region" description="Polar residues" evidence="1">
    <location>
        <begin position="49"/>
        <end position="58"/>
    </location>
</feature>
<comment type="caution">
    <text evidence="2">The sequence shown here is derived from an EMBL/GenBank/DDBJ whole genome shotgun (WGS) entry which is preliminary data.</text>
</comment>
<gene>
    <name evidence="2" type="ORF">HHI36_016799</name>
</gene>
<name>A0ABD2NKQ1_9CUCU</name>
<keyword evidence="3" id="KW-1185">Reference proteome</keyword>
<dbReference type="AlphaFoldDB" id="A0ABD2NKQ1"/>